<dbReference type="Proteomes" id="UP000578531">
    <property type="component" value="Unassembled WGS sequence"/>
</dbReference>
<evidence type="ECO:0000256" key="1">
    <source>
        <dbReference type="SAM" id="MobiDB-lite"/>
    </source>
</evidence>
<dbReference type="RefSeq" id="XP_037160938.1">
    <property type="nucleotide sequence ID" value="XM_037312144.1"/>
</dbReference>
<reference evidence="3 4" key="1">
    <citation type="journal article" date="2020" name="Genomics">
        <title>Complete, high-quality genomes from long-read metagenomic sequencing of two wolf lichen thalli reveals enigmatic genome architecture.</title>
        <authorList>
            <person name="McKenzie S.K."/>
            <person name="Walston R.F."/>
            <person name="Allen J.L."/>
        </authorList>
    </citation>
    <scope>NUCLEOTIDE SEQUENCE [LARGE SCALE GENOMIC DNA]</scope>
    <source>
        <strain evidence="3">WasteWater2</strain>
    </source>
</reference>
<evidence type="ECO:0000313" key="4">
    <source>
        <dbReference type="Proteomes" id="UP000578531"/>
    </source>
</evidence>
<dbReference type="GeneID" id="59291905"/>
<dbReference type="EMBL" id="JACCJC010000056">
    <property type="protein sequence ID" value="KAF6231506.1"/>
    <property type="molecule type" value="Genomic_DNA"/>
</dbReference>
<feature type="compositionally biased region" description="Pro residues" evidence="1">
    <location>
        <begin position="231"/>
        <end position="241"/>
    </location>
</feature>
<protein>
    <submittedName>
        <fullName evidence="3">Uncharacterized protein</fullName>
    </submittedName>
</protein>
<keyword evidence="2" id="KW-0732">Signal</keyword>
<feature type="compositionally biased region" description="Low complexity" evidence="1">
    <location>
        <begin position="456"/>
        <end position="469"/>
    </location>
</feature>
<accession>A0A8H6FMY3</accession>
<evidence type="ECO:0000256" key="2">
    <source>
        <dbReference type="SAM" id="SignalP"/>
    </source>
</evidence>
<proteinExistence type="predicted"/>
<name>A0A8H6FMY3_9LECA</name>
<feature type="region of interest" description="Disordered" evidence="1">
    <location>
        <begin position="215"/>
        <end position="248"/>
    </location>
</feature>
<gene>
    <name evidence="3" type="ORF">HO173_010258</name>
</gene>
<sequence length="870" mass="91387">MERFTFVTSLILLSFLAIIESCKATSAVLPTRSVLPTCTFPRSSADPSSSDIANVLKTANATGDACNAHLQGTSVRPNNNTFYILDGGYFFNTTSVVGIGSPSGSACTDNFQSILNACVLGSTPYWGGWVVVNSVNYSIGNPLDLANPLLHASSSVTLPSGATVLTVSTIFSGSPTVITETFVPTTYSQYATLQSTITTTSINSQSSTFTVEIGPGGIAWTPSNQPTGQPELPPPDLPPSNPVEATSTGYTGAVLGHVITSSAKAPSTQSAGALLVFVTTSYNPSASVVSSITPDPPSNTVIYTSDGSHPPGSYPFIRGGPGCLFCPPGVDGGGIIVFGMGTPGIYPPPTPAPFPSWPTITIGNNLVPTPSSVEEECSVSKVVTDCEVVCAAATAATTTSCTTTCSAATTDCSGSGTTTTSFASGACNAVAAFATVTTLTTTGDPANSDPSPLPFTPSTTSTTISSTSTTTLSLPTSTALFDISDPVFDFDGGSDSATDIFICVQNLTLEQIFAPGGTPVSNGKAKNDEAGWGTWQGGGCECVAGQFCCDDTARVPISAAYNFDLTVSEAINPVDYYKHLKGGLEGGACSCNGPVSLEPRNERTHLDFWDPNRKGRTVHGRRSKQGTKVLVPRVDHSPTWTKYAPSGLSYYQNWQAKTGADRAPFCTFEDNYDIQVPQLTLPPRALRPLFTDLGVGIAKNYYYETVTWPKGDSPNADFTNQFSPVDGVIIAAFNDRQNLLTGPACPDNWSEIAWRLWTRFCETVTPGTTDYSGLRYVFQSNINNAYTNEIIEEALAGVPAGQVQSWTPEDTSLDNAFWPLLGSPNGNGIIYILTDHKVALNGKGITKISAMYDPADGVGNYVAYMWATIG</sequence>
<feature type="signal peptide" evidence="2">
    <location>
        <begin position="1"/>
        <end position="24"/>
    </location>
</feature>
<comment type="caution">
    <text evidence="3">The sequence shown here is derived from an EMBL/GenBank/DDBJ whole genome shotgun (WGS) entry which is preliminary data.</text>
</comment>
<feature type="region of interest" description="Disordered" evidence="1">
    <location>
        <begin position="442"/>
        <end position="469"/>
    </location>
</feature>
<evidence type="ECO:0000313" key="3">
    <source>
        <dbReference type="EMBL" id="KAF6231506.1"/>
    </source>
</evidence>
<dbReference type="OrthoDB" id="5430948at2759"/>
<dbReference type="AlphaFoldDB" id="A0A8H6FMY3"/>
<organism evidence="3 4">
    <name type="scientific">Letharia columbiana</name>
    <dbReference type="NCBI Taxonomy" id="112416"/>
    <lineage>
        <taxon>Eukaryota</taxon>
        <taxon>Fungi</taxon>
        <taxon>Dikarya</taxon>
        <taxon>Ascomycota</taxon>
        <taxon>Pezizomycotina</taxon>
        <taxon>Lecanoromycetes</taxon>
        <taxon>OSLEUM clade</taxon>
        <taxon>Lecanoromycetidae</taxon>
        <taxon>Lecanorales</taxon>
        <taxon>Lecanorineae</taxon>
        <taxon>Parmeliaceae</taxon>
        <taxon>Letharia</taxon>
    </lineage>
</organism>
<keyword evidence="4" id="KW-1185">Reference proteome</keyword>
<feature type="chain" id="PRO_5034119563" evidence="2">
    <location>
        <begin position="25"/>
        <end position="870"/>
    </location>
</feature>